<dbReference type="RefSeq" id="WP_170094478.1">
    <property type="nucleotide sequence ID" value="NZ_WOYG01000001.1"/>
</dbReference>
<dbReference type="AlphaFoldDB" id="A0A847UIB6"/>
<reference evidence="1" key="1">
    <citation type="submission" date="2019-12" db="EMBL/GenBank/DDBJ databases">
        <title>Whole-genome sequence of Halomicrobium mukohataei pws1.</title>
        <authorList>
            <person name="Verma D.K."/>
            <person name="Gopal K."/>
            <person name="Prasad E.S."/>
        </authorList>
    </citation>
    <scope>NUCLEOTIDE SEQUENCE</scope>
    <source>
        <strain evidence="1">Pws1</strain>
    </source>
</reference>
<comment type="caution">
    <text evidence="1">The sequence shown here is derived from an EMBL/GenBank/DDBJ whole genome shotgun (WGS) entry which is preliminary data.</text>
</comment>
<organism evidence="1 2">
    <name type="scientific">Halomicrobium mukohataei</name>
    <dbReference type="NCBI Taxonomy" id="57705"/>
    <lineage>
        <taxon>Archaea</taxon>
        <taxon>Methanobacteriati</taxon>
        <taxon>Methanobacteriota</taxon>
        <taxon>Stenosarchaea group</taxon>
        <taxon>Halobacteria</taxon>
        <taxon>Halobacteriales</taxon>
        <taxon>Haloarculaceae</taxon>
        <taxon>Halomicrobium</taxon>
    </lineage>
</organism>
<name>A0A847UIB6_9EURY</name>
<evidence type="ECO:0000313" key="2">
    <source>
        <dbReference type="Proteomes" id="UP000608662"/>
    </source>
</evidence>
<gene>
    <name evidence="1" type="ORF">GOC74_12925</name>
</gene>
<protein>
    <recommendedName>
        <fullName evidence="3">NUDIX hydrolase</fullName>
    </recommendedName>
</protein>
<accession>A0A847UIB6</accession>
<dbReference type="Proteomes" id="UP000608662">
    <property type="component" value="Unassembled WGS sequence"/>
</dbReference>
<evidence type="ECO:0008006" key="3">
    <source>
        <dbReference type="Google" id="ProtNLM"/>
    </source>
</evidence>
<dbReference type="EMBL" id="WOYG01000001">
    <property type="protein sequence ID" value="NLV10828.1"/>
    <property type="molecule type" value="Genomic_DNA"/>
</dbReference>
<proteinExistence type="predicted"/>
<dbReference type="OrthoDB" id="195398at2157"/>
<sequence>MTTDTPSPEVESIVDYERLAADDTIPYHEQRDVVDAAVVEQVRDLPDLACVGITNPAGELLLRRQTDTCSWKLPVESVAPDEEFTTAIVDHVRATIGFEIGLTAIEGIWQVTVETDDGEQTATRGFVTVRGVPLSGEYDLTAVEPTGESVHAAEWFDELPADVDAVPGTDVFLD</sequence>
<evidence type="ECO:0000313" key="1">
    <source>
        <dbReference type="EMBL" id="NLV10828.1"/>
    </source>
</evidence>